<reference evidence="1 2" key="1">
    <citation type="submission" date="2021-10" db="EMBL/GenBank/DDBJ databases">
        <title>Anaerobic single-cell dispensing facilitates the cultivation of human gut bacteria.</title>
        <authorList>
            <person name="Afrizal A."/>
        </authorList>
    </citation>
    <scope>NUCLEOTIDE SEQUENCE [LARGE SCALE GENOMIC DNA]</scope>
    <source>
        <strain evidence="1 2">CLA-AA-H200</strain>
    </source>
</reference>
<name>A0ABS8G177_9FIRM</name>
<dbReference type="RefSeq" id="WP_227708962.1">
    <property type="nucleotide sequence ID" value="NZ_JAJEQX010000042.1"/>
</dbReference>
<evidence type="ECO:0000313" key="1">
    <source>
        <dbReference type="EMBL" id="MCC2255981.1"/>
    </source>
</evidence>
<proteinExistence type="predicted"/>
<keyword evidence="2" id="KW-1185">Reference proteome</keyword>
<comment type="caution">
    <text evidence="1">The sequence shown here is derived from an EMBL/GenBank/DDBJ whole genome shotgun (WGS) entry which is preliminary data.</text>
</comment>
<dbReference type="Proteomes" id="UP001198151">
    <property type="component" value="Unassembled WGS sequence"/>
</dbReference>
<accession>A0ABS8G177</accession>
<dbReference type="EMBL" id="JAJEQX010000042">
    <property type="protein sequence ID" value="MCC2255981.1"/>
    <property type="molecule type" value="Genomic_DNA"/>
</dbReference>
<protein>
    <submittedName>
        <fullName evidence="1">Uncharacterized protein</fullName>
    </submittedName>
</protein>
<evidence type="ECO:0000313" key="2">
    <source>
        <dbReference type="Proteomes" id="UP001198151"/>
    </source>
</evidence>
<gene>
    <name evidence="1" type="ORF">LKD70_16435</name>
</gene>
<sequence length="142" mass="16719">MIDWSKSFTLCENCIKELSNALQEIMKKEGIGMSKVQIEIPDDRWFSGEWEIRPQDKQLCVVILNQGSKMPKIFQYREDMNNDFCFLDIENCVDYFEYEIAPDDAACYAVWECVDRWKPLGLPADVNDRILAEIEKWFGEDD</sequence>
<organism evidence="1 2">
    <name type="scientific">Ruminococcus turbiniformis</name>
    <dbReference type="NCBI Taxonomy" id="2881258"/>
    <lineage>
        <taxon>Bacteria</taxon>
        <taxon>Bacillati</taxon>
        <taxon>Bacillota</taxon>
        <taxon>Clostridia</taxon>
        <taxon>Eubacteriales</taxon>
        <taxon>Oscillospiraceae</taxon>
        <taxon>Ruminococcus</taxon>
    </lineage>
</organism>